<dbReference type="EMBL" id="FMAI01000013">
    <property type="protein sequence ID" value="SCB48656.1"/>
    <property type="molecule type" value="Genomic_DNA"/>
</dbReference>
<dbReference type="Proteomes" id="UP000199184">
    <property type="component" value="Unassembled WGS sequence"/>
</dbReference>
<dbReference type="RefSeq" id="WP_091962126.1">
    <property type="nucleotide sequence ID" value="NZ_FMAI01000013.1"/>
</dbReference>
<evidence type="ECO:0000256" key="2">
    <source>
        <dbReference type="SAM" id="SignalP"/>
    </source>
</evidence>
<sequence>MPMIPRGAQVPARWLLLACGVLAMASTSYPADAADESFVDVHTLPRLDGAVEDTTRPDTYRVIYTVPTALAATSDATKKLLSADGWVPYVYPLDEKSAALTFKKGRQGLRVSFAQARGRSDQSAVFYTPNRIYANVPFPDGATDLVFDETRPYLGCIAPGAFEATSEFFTKDMAAIGWRKLTPETSSRWPNADLDGTVPNGVRVFYDHPDRDATHIYQKPVMLTLTRRDDGRTNVDIRVAPFALPQELEADDDMAGLPRPKPTKSARALGSASSNKREMSAAAMAELPAVLAFYHREFAARGWREDGNAPLAPGDEIAINVSSAEETGVLRLGRKYDFTMISLTAQVKDSALAARAKAKKEADARFLGDALGAAQQLIAADEARRKTQAAALSDTPITALTGSNTPVPLPETAEGVKFEGDDGRLEFSSTSSVKALTAFYRASLKPAGWKEQPSVINQPNMAVMEFSKSGKSISMTVMQMGPKVNVRAEGSGLVMAAAKPAATAEVQAKSSEPLQPDPESKLPVPTQRSSTSLATTKMPGSEMPFRRELAASIPAPLGDVLAFYRAELSKLGWQEKADGATVSTERAQIDFTSPQGPAVLKLGRAKGETTVSLAQKNPDAAVKADIMPKPGQARLMLGNIGTKEASLTINKQTVKIAAGAGGPQSPKGPMLDLPPGTYQYALRMPGRPAHTETLTVAAGDAWGLLVGPSGDVLPLQMY</sequence>
<dbReference type="AlphaFoldDB" id="A0A1C3X963"/>
<feature type="compositionally biased region" description="Polar residues" evidence="1">
    <location>
        <begin position="526"/>
        <end position="535"/>
    </location>
</feature>
<gene>
    <name evidence="3" type="ORF">GA0061098_101376</name>
</gene>
<evidence type="ECO:0000313" key="3">
    <source>
        <dbReference type="EMBL" id="SCB48656.1"/>
    </source>
</evidence>
<evidence type="ECO:0000313" key="4">
    <source>
        <dbReference type="Proteomes" id="UP000199184"/>
    </source>
</evidence>
<evidence type="ECO:0000256" key="1">
    <source>
        <dbReference type="SAM" id="MobiDB-lite"/>
    </source>
</evidence>
<organism evidence="3 4">
    <name type="scientific">Bradyrhizobium shewense</name>
    <dbReference type="NCBI Taxonomy" id="1761772"/>
    <lineage>
        <taxon>Bacteria</taxon>
        <taxon>Pseudomonadati</taxon>
        <taxon>Pseudomonadota</taxon>
        <taxon>Alphaproteobacteria</taxon>
        <taxon>Hyphomicrobiales</taxon>
        <taxon>Nitrobacteraceae</taxon>
        <taxon>Bradyrhizobium</taxon>
    </lineage>
</organism>
<protein>
    <submittedName>
        <fullName evidence="3">Uncharacterized protein</fullName>
    </submittedName>
</protein>
<feature type="chain" id="PRO_5008686327" evidence="2">
    <location>
        <begin position="34"/>
        <end position="718"/>
    </location>
</feature>
<proteinExistence type="predicted"/>
<keyword evidence="2" id="KW-0732">Signal</keyword>
<reference evidence="4" key="1">
    <citation type="submission" date="2016-08" db="EMBL/GenBank/DDBJ databases">
        <authorList>
            <person name="Varghese N."/>
            <person name="Submissions Spin"/>
        </authorList>
    </citation>
    <scope>NUCLEOTIDE SEQUENCE [LARGE SCALE GENOMIC DNA]</scope>
    <source>
        <strain evidence="4">ERR11</strain>
    </source>
</reference>
<feature type="region of interest" description="Disordered" evidence="1">
    <location>
        <begin position="504"/>
        <end position="540"/>
    </location>
</feature>
<accession>A0A1C3X963</accession>
<name>A0A1C3X963_9BRAD</name>
<feature type="signal peptide" evidence="2">
    <location>
        <begin position="1"/>
        <end position="33"/>
    </location>
</feature>
<keyword evidence="4" id="KW-1185">Reference proteome</keyword>
<feature type="region of interest" description="Disordered" evidence="1">
    <location>
        <begin position="250"/>
        <end position="274"/>
    </location>
</feature>